<keyword evidence="2" id="KW-1185">Reference proteome</keyword>
<sequence>MDAMGKRALLEADLASMAVHPGKLAFVREGDIICVWWARLATKHLLPPNSDTTTASSNQTVTLNSAMSLREPLPLGGTTAAIRCALIAQCTRPQIEAYSSLWRAAPGKILPLVGDSGMHMLTFSNWCRANLSETDLSAAVVSSNTSSGRSGRPSYFQNDQFGLIMPDGFPIIG</sequence>
<dbReference type="RefSeq" id="XP_014173753.1">
    <property type="nucleotide sequence ID" value="XM_014318278.1"/>
</dbReference>
<protein>
    <submittedName>
        <fullName evidence="1">Uncharacterized protein</fullName>
    </submittedName>
</protein>
<name>F0XCV4_GROCL</name>
<reference evidence="1 2" key="1">
    <citation type="journal article" date="2011" name="Proc. Natl. Acad. Sci. U.S.A.">
        <title>Genome and transcriptome analyses of the mountain pine beetle-fungal symbiont Grosmannia clavigera, a lodgepole pine pathogen.</title>
        <authorList>
            <person name="DiGuistini S."/>
            <person name="Wang Y."/>
            <person name="Liao N.Y."/>
            <person name="Taylor G."/>
            <person name="Tanguay P."/>
            <person name="Feau N."/>
            <person name="Henrissat B."/>
            <person name="Chan S.K."/>
            <person name="Hesse-Orce U."/>
            <person name="Alamouti S.M."/>
            <person name="Tsui C.K.M."/>
            <person name="Docking R.T."/>
            <person name="Levasseur A."/>
            <person name="Haridas S."/>
            <person name="Robertson G."/>
            <person name="Birol I."/>
            <person name="Holt R.A."/>
            <person name="Marra M.A."/>
            <person name="Hamelin R.C."/>
            <person name="Hirst M."/>
            <person name="Jones S.J.M."/>
            <person name="Bohlmann J."/>
            <person name="Breuil C."/>
        </authorList>
    </citation>
    <scope>NUCLEOTIDE SEQUENCE [LARGE SCALE GENOMIC DNA]</scope>
    <source>
        <strain evidence="2">kw1407 / UAMH 11150</strain>
    </source>
</reference>
<evidence type="ECO:0000313" key="2">
    <source>
        <dbReference type="Proteomes" id="UP000007796"/>
    </source>
</evidence>
<dbReference type="AlphaFoldDB" id="F0XCV4"/>
<evidence type="ECO:0000313" key="1">
    <source>
        <dbReference type="EMBL" id="EFX04271.1"/>
    </source>
</evidence>
<dbReference type="InParanoid" id="F0XCV4"/>
<dbReference type="Proteomes" id="UP000007796">
    <property type="component" value="Unassembled WGS sequence"/>
</dbReference>
<proteinExistence type="predicted"/>
<dbReference type="HOGENOM" id="CLU_1547754_0_0_1"/>
<gene>
    <name evidence="1" type="ORF">CMQ_1199</name>
</gene>
<dbReference type="OrthoDB" id="21502at2759"/>
<dbReference type="STRING" id="655863.F0XCV4"/>
<organism evidence="2">
    <name type="scientific">Grosmannia clavigera (strain kw1407 / UAMH 11150)</name>
    <name type="common">Blue stain fungus</name>
    <name type="synonym">Graphiocladiella clavigera</name>
    <dbReference type="NCBI Taxonomy" id="655863"/>
    <lineage>
        <taxon>Eukaryota</taxon>
        <taxon>Fungi</taxon>
        <taxon>Dikarya</taxon>
        <taxon>Ascomycota</taxon>
        <taxon>Pezizomycotina</taxon>
        <taxon>Sordariomycetes</taxon>
        <taxon>Sordariomycetidae</taxon>
        <taxon>Ophiostomatales</taxon>
        <taxon>Ophiostomataceae</taxon>
        <taxon>Leptographium</taxon>
    </lineage>
</organism>
<accession>F0XCV4</accession>
<dbReference type="GeneID" id="25974050"/>
<dbReference type="EMBL" id="GL629765">
    <property type="protein sequence ID" value="EFX04271.1"/>
    <property type="molecule type" value="Genomic_DNA"/>
</dbReference>